<gene>
    <name evidence="1" type="ORF">IFM89_023729</name>
</gene>
<protein>
    <submittedName>
        <fullName evidence="1">Uncharacterized protein</fullName>
    </submittedName>
</protein>
<accession>A0A835IDB5</accession>
<sequence>MLMEECHVNGMIGGLVAGHCHRIYLEKSHAPYFEERIRGTTEISAGLIAAQAVSSLQIRKMHAESILINRMLRRVLSLDVGFYWSLQ</sequence>
<evidence type="ECO:0000313" key="1">
    <source>
        <dbReference type="EMBL" id="KAF9615471.1"/>
    </source>
</evidence>
<keyword evidence="2" id="KW-1185">Reference proteome</keyword>
<dbReference type="EMBL" id="JADFTS010000003">
    <property type="protein sequence ID" value="KAF9615471.1"/>
    <property type="molecule type" value="Genomic_DNA"/>
</dbReference>
<name>A0A835IDB5_9MAGN</name>
<dbReference type="Proteomes" id="UP000631114">
    <property type="component" value="Unassembled WGS sequence"/>
</dbReference>
<reference evidence="1 2" key="1">
    <citation type="submission" date="2020-10" db="EMBL/GenBank/DDBJ databases">
        <title>The Coptis chinensis genome and diversification of protoberbering-type alkaloids.</title>
        <authorList>
            <person name="Wang B."/>
            <person name="Shu S."/>
            <person name="Song C."/>
            <person name="Liu Y."/>
        </authorList>
    </citation>
    <scope>NUCLEOTIDE SEQUENCE [LARGE SCALE GENOMIC DNA]</scope>
    <source>
        <strain evidence="1">HL-2020</strain>
        <tissue evidence="1">Leaf</tissue>
    </source>
</reference>
<dbReference type="OrthoDB" id="1939301at2759"/>
<dbReference type="AlphaFoldDB" id="A0A835IDB5"/>
<evidence type="ECO:0000313" key="2">
    <source>
        <dbReference type="Proteomes" id="UP000631114"/>
    </source>
</evidence>
<organism evidence="1 2">
    <name type="scientific">Coptis chinensis</name>
    <dbReference type="NCBI Taxonomy" id="261450"/>
    <lineage>
        <taxon>Eukaryota</taxon>
        <taxon>Viridiplantae</taxon>
        <taxon>Streptophyta</taxon>
        <taxon>Embryophyta</taxon>
        <taxon>Tracheophyta</taxon>
        <taxon>Spermatophyta</taxon>
        <taxon>Magnoliopsida</taxon>
        <taxon>Ranunculales</taxon>
        <taxon>Ranunculaceae</taxon>
        <taxon>Coptidoideae</taxon>
        <taxon>Coptis</taxon>
    </lineage>
</organism>
<proteinExistence type="predicted"/>
<comment type="caution">
    <text evidence="1">The sequence shown here is derived from an EMBL/GenBank/DDBJ whole genome shotgun (WGS) entry which is preliminary data.</text>
</comment>